<comment type="similarity">
    <text evidence="7 8">Belongs to the SelA family.</text>
</comment>
<dbReference type="SUPFAM" id="SSF53383">
    <property type="entry name" value="PLP-dependent transferases"/>
    <property type="match status" value="1"/>
</dbReference>
<gene>
    <name evidence="8 10" type="primary">selA</name>
    <name evidence="10" type="ORF">PAND9192_03549</name>
</gene>
<evidence type="ECO:0000313" key="10">
    <source>
        <dbReference type="EMBL" id="SMY38305.1"/>
    </source>
</evidence>
<keyword evidence="5 8" id="KW-0648">Protein biosynthesis</keyword>
<comment type="subcellular location">
    <subcellularLocation>
        <location evidence="8">Cytoplasm</location>
    </subcellularLocation>
</comment>
<feature type="modified residue" description="N6-(pyridoxal phosphate)lysine" evidence="8 9">
    <location>
        <position position="313"/>
    </location>
</feature>
<evidence type="ECO:0000256" key="5">
    <source>
        <dbReference type="ARBA" id="ARBA00022917"/>
    </source>
</evidence>
<evidence type="ECO:0000256" key="4">
    <source>
        <dbReference type="ARBA" id="ARBA00022898"/>
    </source>
</evidence>
<organism evidence="10 11">
    <name type="scientific">Photobacterium andalusiense</name>
    <dbReference type="NCBI Taxonomy" id="2204296"/>
    <lineage>
        <taxon>Bacteria</taxon>
        <taxon>Pseudomonadati</taxon>
        <taxon>Pseudomonadota</taxon>
        <taxon>Gammaproteobacteria</taxon>
        <taxon>Vibrionales</taxon>
        <taxon>Vibrionaceae</taxon>
        <taxon>Photobacterium</taxon>
    </lineage>
</organism>
<dbReference type="GO" id="GO:0005737">
    <property type="term" value="C:cytoplasm"/>
    <property type="evidence" value="ECO:0007669"/>
    <property type="project" value="UniProtKB-SubCell"/>
</dbReference>
<proteinExistence type="inferred from homology"/>
<dbReference type="Proteomes" id="UP000195719">
    <property type="component" value="Unassembled WGS sequence"/>
</dbReference>
<dbReference type="InterPro" id="IPR015421">
    <property type="entry name" value="PyrdxlP-dep_Trfase_major"/>
</dbReference>
<dbReference type="HAMAP" id="MF_00423">
    <property type="entry name" value="SelA"/>
    <property type="match status" value="1"/>
</dbReference>
<dbReference type="EC" id="2.9.1.1" evidence="8"/>
<dbReference type="NCBIfam" id="TIGR00474">
    <property type="entry name" value="selA"/>
    <property type="match status" value="1"/>
</dbReference>
<dbReference type="PANTHER" id="PTHR32328:SF0">
    <property type="entry name" value="L-SERYL-TRNA(SEC) SELENIUM TRANSFERASE"/>
    <property type="match status" value="1"/>
</dbReference>
<evidence type="ECO:0000256" key="1">
    <source>
        <dbReference type="ARBA" id="ARBA00001933"/>
    </source>
</evidence>
<sequence>MSAVACNSAKELTVNTIASPDNTSSSSVSTINYRLPQIEQLLQHSDLADYVRLLSRPVVTNTLRQLFASIRQHPDFKIQGVNDLNVMALVLDSCRQLYRRRQQRVINATGIAVHTNLGRSPIDEQIWESVKAVNTGYNNLELKLSDGKRGDRNGLLPTLIQSWIGAEDCVVVNNNAASVYLVLHALAAGKEVIVSRGEQVQIGGGFRIPDILALSGCKLVEVGTTNITTSDDYINAITDNTAMVLMVHQSNFSMQGFTESPDIQDVAERLPEHVALVIDQGSGLSSEQYAQSEVSLPRYLQMGADLVCFSGDKIIGGPQAGIIAGCPNLCQRLAKNPMMRTFRPGRIVLSMLEQLLVQKLNRDPAAVGVAQKALDRAKTSQALAQQWAQRWKAYVQAVPLVMQVGGGAIPSETYPCYGLKLTLPGNAQLHLDALRELPIPIIGYVNSNQLLLNVATLLDSDHAVFIAQLDDYIQSCTNTEVK</sequence>
<dbReference type="InterPro" id="IPR018319">
    <property type="entry name" value="SelA-like"/>
</dbReference>
<dbReference type="InterPro" id="IPR004534">
    <property type="entry name" value="SelA_trans"/>
</dbReference>
<dbReference type="EMBL" id="FYAJ01000011">
    <property type="protein sequence ID" value="SMY38305.1"/>
    <property type="molecule type" value="Genomic_DNA"/>
</dbReference>
<dbReference type="AlphaFoldDB" id="A0A1Y6MNZ8"/>
<dbReference type="InterPro" id="IPR015424">
    <property type="entry name" value="PyrdxlP-dep_Trfase"/>
</dbReference>
<evidence type="ECO:0000256" key="3">
    <source>
        <dbReference type="ARBA" id="ARBA00022679"/>
    </source>
</evidence>
<dbReference type="GO" id="GO:0001717">
    <property type="term" value="P:conversion of seryl-tRNAsec to selenocys-tRNAsec"/>
    <property type="evidence" value="ECO:0007669"/>
    <property type="project" value="UniProtKB-UniRule"/>
</dbReference>
<evidence type="ECO:0000256" key="6">
    <source>
        <dbReference type="ARBA" id="ARBA00023266"/>
    </source>
</evidence>
<dbReference type="GO" id="GO:0001514">
    <property type="term" value="P:selenocysteine incorporation"/>
    <property type="evidence" value="ECO:0007669"/>
    <property type="project" value="UniProtKB-UniRule"/>
</dbReference>
<dbReference type="Pfam" id="PF03841">
    <property type="entry name" value="SelA"/>
    <property type="match status" value="1"/>
</dbReference>
<keyword evidence="3 8" id="KW-0808">Transferase</keyword>
<comment type="cofactor">
    <cofactor evidence="1 8 9">
        <name>pyridoxal 5'-phosphate</name>
        <dbReference type="ChEBI" id="CHEBI:597326"/>
    </cofactor>
</comment>
<evidence type="ECO:0000313" key="11">
    <source>
        <dbReference type="Proteomes" id="UP000195719"/>
    </source>
</evidence>
<dbReference type="Gene3D" id="3.90.1150.180">
    <property type="match status" value="1"/>
</dbReference>
<accession>A0A1Y6MNZ8</accession>
<evidence type="ECO:0000256" key="2">
    <source>
        <dbReference type="ARBA" id="ARBA00022490"/>
    </source>
</evidence>
<dbReference type="GO" id="GO:0004125">
    <property type="term" value="F:L-seryl-tRNA(Sec) selenium transferase activity"/>
    <property type="evidence" value="ECO:0007669"/>
    <property type="project" value="UniProtKB-UniRule"/>
</dbReference>
<comment type="function">
    <text evidence="8">Converts seryl-tRNA(Sec) to selenocysteinyl-tRNA(Sec) required for selenoprotein biosynthesis.</text>
</comment>
<evidence type="ECO:0000256" key="8">
    <source>
        <dbReference type="HAMAP-Rule" id="MF_00423"/>
    </source>
</evidence>
<keyword evidence="4 8" id="KW-0663">Pyridoxal phosphate</keyword>
<dbReference type="PANTHER" id="PTHR32328">
    <property type="entry name" value="L-SERYL-TRNA(SEC) SELENIUM TRANSFERASE"/>
    <property type="match status" value="1"/>
</dbReference>
<keyword evidence="6 8" id="KW-0711">Selenium</keyword>
<dbReference type="Gene3D" id="3.40.640.10">
    <property type="entry name" value="Type I PLP-dependent aspartate aminotransferase-like (Major domain)"/>
    <property type="match status" value="1"/>
</dbReference>
<comment type="pathway">
    <text evidence="8">Aminoacyl-tRNA biosynthesis; selenocysteinyl-tRNA(Sec) biosynthesis; selenocysteinyl-tRNA(Sec) from L-seryl-tRNA(Sec) (bacterial route): step 1/1.</text>
</comment>
<name>A0A1Y6MNZ8_9GAMM</name>
<protein>
    <recommendedName>
        <fullName evidence="8">L-seryl-tRNA(Sec) selenium transferase</fullName>
        <ecNumber evidence="8">2.9.1.1</ecNumber>
    </recommendedName>
    <alternativeName>
        <fullName evidence="8">Selenocysteine synthase</fullName>
        <shortName evidence="8">Sec synthase</shortName>
    </alternativeName>
    <alternativeName>
        <fullName evidence="8">Selenocysteinyl-tRNA(Sec) synthase</fullName>
    </alternativeName>
</protein>
<keyword evidence="2 8" id="KW-0963">Cytoplasm</keyword>
<comment type="catalytic activity">
    <reaction evidence="8">
        <text>L-seryl-tRNA(Sec) + selenophosphate + H(+) = L-selenocysteinyl-tRNA(Sec) + phosphate</text>
        <dbReference type="Rhea" id="RHEA:22728"/>
        <dbReference type="Rhea" id="RHEA-COMP:9742"/>
        <dbReference type="Rhea" id="RHEA-COMP:9743"/>
        <dbReference type="ChEBI" id="CHEBI:15378"/>
        <dbReference type="ChEBI" id="CHEBI:16144"/>
        <dbReference type="ChEBI" id="CHEBI:43474"/>
        <dbReference type="ChEBI" id="CHEBI:78533"/>
        <dbReference type="ChEBI" id="CHEBI:78573"/>
        <dbReference type="EC" id="2.9.1.1"/>
    </reaction>
</comment>
<evidence type="ECO:0000256" key="9">
    <source>
        <dbReference type="PIRSR" id="PIRSR618319-50"/>
    </source>
</evidence>
<keyword evidence="11" id="KW-1185">Reference proteome</keyword>
<reference evidence="11" key="1">
    <citation type="submission" date="2017-06" db="EMBL/GenBank/DDBJ databases">
        <authorList>
            <person name="Rodrigo-Torres L."/>
            <person name="Arahal R.D."/>
            <person name="Lucena T."/>
        </authorList>
    </citation>
    <scope>NUCLEOTIDE SEQUENCE [LARGE SCALE GENOMIC DNA]</scope>
    <source>
        <strain evidence="11">CECT 9192</strain>
    </source>
</reference>
<dbReference type="UniPathway" id="UPA00906">
    <property type="reaction ID" value="UER00896"/>
</dbReference>
<evidence type="ECO:0000256" key="7">
    <source>
        <dbReference type="ARBA" id="ARBA00044507"/>
    </source>
</evidence>